<protein>
    <submittedName>
        <fullName evidence="2">Amidohydrolase family protein</fullName>
    </submittedName>
</protein>
<dbReference type="SUPFAM" id="SSF51338">
    <property type="entry name" value="Composite domain of metallo-dependent hydrolases"/>
    <property type="match status" value="1"/>
</dbReference>
<proteinExistence type="predicted"/>
<dbReference type="PANTHER" id="PTHR11647:SF1">
    <property type="entry name" value="COLLAPSIN RESPONSE MEDIATOR PROTEIN"/>
    <property type="match status" value="1"/>
</dbReference>
<dbReference type="AlphaFoldDB" id="X7ZWV6"/>
<sequence length="155" mass="16937">MSVVIRGVRRYGEGKRVDVLVDDGQIADIGARLQIPEDADVIDATGQILLPGFVDLHTTCVNRAANTPKTSKQARRRCFGRIHRGVRDGQHQPVADSPVVTDHVCSAASRWVWSTFTGRRGHNGTGRQRAHRDGHDGRGAAQVRMFSDDGNCVAD</sequence>
<organism evidence="2">
    <name type="scientific">Mycobacterium xenopi 4042</name>
    <dbReference type="NCBI Taxonomy" id="1299334"/>
    <lineage>
        <taxon>Bacteria</taxon>
        <taxon>Bacillati</taxon>
        <taxon>Actinomycetota</taxon>
        <taxon>Actinomycetes</taxon>
        <taxon>Mycobacteriales</taxon>
        <taxon>Mycobacteriaceae</taxon>
        <taxon>Mycobacterium</taxon>
    </lineage>
</organism>
<dbReference type="InterPro" id="IPR011059">
    <property type="entry name" value="Metal-dep_hydrolase_composite"/>
</dbReference>
<dbReference type="Gene3D" id="2.30.40.10">
    <property type="entry name" value="Urease, subunit C, domain 1"/>
    <property type="match status" value="1"/>
</dbReference>
<dbReference type="EMBL" id="JAOB01000066">
    <property type="protein sequence ID" value="EUA24092.1"/>
    <property type="molecule type" value="Genomic_DNA"/>
</dbReference>
<evidence type="ECO:0000256" key="1">
    <source>
        <dbReference type="SAM" id="MobiDB-lite"/>
    </source>
</evidence>
<keyword evidence="2" id="KW-0378">Hydrolase</keyword>
<comment type="caution">
    <text evidence="2">The sequence shown here is derived from an EMBL/GenBank/DDBJ whole genome shotgun (WGS) entry which is preliminary data.</text>
</comment>
<evidence type="ECO:0000313" key="2">
    <source>
        <dbReference type="EMBL" id="EUA24092.1"/>
    </source>
</evidence>
<dbReference type="InterPro" id="IPR050378">
    <property type="entry name" value="Metallo-dep_Hydrolases_sf"/>
</dbReference>
<name>X7ZWV6_MYCXE</name>
<feature type="region of interest" description="Disordered" evidence="1">
    <location>
        <begin position="119"/>
        <end position="138"/>
    </location>
</feature>
<reference evidence="2" key="1">
    <citation type="submission" date="2014-01" db="EMBL/GenBank/DDBJ databases">
        <authorList>
            <person name="Brown-Elliot B."/>
            <person name="Wallace R."/>
            <person name="Lenaerts A."/>
            <person name="Ordway D."/>
            <person name="DeGroote M.A."/>
            <person name="Parker T."/>
            <person name="Sizemore C."/>
            <person name="Tallon L.J."/>
            <person name="Sadzewicz L.K."/>
            <person name="Sengamalay N."/>
            <person name="Fraser C.M."/>
            <person name="Hine E."/>
            <person name="Shefchek K.A."/>
            <person name="Das S.P."/>
            <person name="Tettelin H."/>
        </authorList>
    </citation>
    <scope>NUCLEOTIDE SEQUENCE [LARGE SCALE GENOMIC DNA]</scope>
    <source>
        <strain evidence="2">4042</strain>
    </source>
</reference>
<dbReference type="GO" id="GO:0016812">
    <property type="term" value="F:hydrolase activity, acting on carbon-nitrogen (but not peptide) bonds, in cyclic amides"/>
    <property type="evidence" value="ECO:0007669"/>
    <property type="project" value="TreeGrafter"/>
</dbReference>
<dbReference type="PANTHER" id="PTHR11647">
    <property type="entry name" value="HYDRANTOINASE/DIHYDROPYRIMIDINASE FAMILY MEMBER"/>
    <property type="match status" value="1"/>
</dbReference>
<dbReference type="GO" id="GO:0005829">
    <property type="term" value="C:cytosol"/>
    <property type="evidence" value="ECO:0007669"/>
    <property type="project" value="TreeGrafter"/>
</dbReference>
<accession>X7ZWV6</accession>
<gene>
    <name evidence="2" type="ORF">I553_3668</name>
</gene>
<feature type="non-terminal residue" evidence="2">
    <location>
        <position position="155"/>
    </location>
</feature>